<protein>
    <recommendedName>
        <fullName evidence="5">Double zinc ribbon</fullName>
    </recommendedName>
</protein>
<comment type="caution">
    <text evidence="3">The sequence shown here is derived from an EMBL/GenBank/DDBJ whole genome shotgun (WGS) entry which is preliminary data.</text>
</comment>
<keyword evidence="2" id="KW-0732">Signal</keyword>
<feature type="signal peptide" evidence="2">
    <location>
        <begin position="1"/>
        <end position="19"/>
    </location>
</feature>
<evidence type="ECO:0008006" key="5">
    <source>
        <dbReference type="Google" id="ProtNLM"/>
    </source>
</evidence>
<reference evidence="3 4" key="1">
    <citation type="submission" date="2021-10" db="EMBL/GenBank/DDBJ databases">
        <title>Collection of gut derived symbiotic bacterial strains cultured from healthy donors.</title>
        <authorList>
            <person name="Lin H."/>
            <person name="Littmann E."/>
            <person name="Claire K."/>
            <person name="Pamer E."/>
        </authorList>
    </citation>
    <scope>NUCLEOTIDE SEQUENCE [LARGE SCALE GENOMIC DNA]</scope>
    <source>
        <strain evidence="3 4">MSK.17.68</strain>
    </source>
</reference>
<feature type="chain" id="PRO_5047096182" description="Double zinc ribbon" evidence="2">
    <location>
        <begin position="20"/>
        <end position="239"/>
    </location>
</feature>
<dbReference type="EMBL" id="JAJBMB010000002">
    <property type="protein sequence ID" value="MCB5445127.1"/>
    <property type="molecule type" value="Genomic_DNA"/>
</dbReference>
<dbReference type="RefSeq" id="WP_226914174.1">
    <property type="nucleotide sequence ID" value="NZ_BAABXU010000001.1"/>
</dbReference>
<feature type="region of interest" description="Disordered" evidence="1">
    <location>
        <begin position="130"/>
        <end position="175"/>
    </location>
</feature>
<evidence type="ECO:0000313" key="3">
    <source>
        <dbReference type="EMBL" id="MCB5445127.1"/>
    </source>
</evidence>
<proteinExistence type="predicted"/>
<name>A0ABS8CV69_9FIRM</name>
<evidence type="ECO:0000256" key="1">
    <source>
        <dbReference type="SAM" id="MobiDB-lite"/>
    </source>
</evidence>
<organism evidence="3 4">
    <name type="scientific">Intestinibacter bartlettii</name>
    <dbReference type="NCBI Taxonomy" id="261299"/>
    <lineage>
        <taxon>Bacteria</taxon>
        <taxon>Bacillati</taxon>
        <taxon>Bacillota</taxon>
        <taxon>Clostridia</taxon>
        <taxon>Peptostreptococcales</taxon>
        <taxon>Peptostreptococcaceae</taxon>
        <taxon>Intestinibacter</taxon>
    </lineage>
</organism>
<dbReference type="Proteomes" id="UP001299409">
    <property type="component" value="Unassembled WGS sequence"/>
</dbReference>
<evidence type="ECO:0000256" key="2">
    <source>
        <dbReference type="SAM" id="SignalP"/>
    </source>
</evidence>
<gene>
    <name evidence="3" type="ORF">LIP50_02810</name>
</gene>
<sequence>MKKLTVIILSLVLSFGVVGCSSNSKDDSTQEQQEQQKDTAATASEISTLLKDMYIVLKDSNGGTKDCKDKLVNYGKDINDAMLENKEYGSDMQNLKDATEDYDLEKIAKYVCDILNDIEGSDKYSIEIKSTDNTDKSNSNQNTKSNGNNQKSTNTNKNNNNNKNTNKNNEEEYQSGDYGDYTKCPNCKKMTFHPDGYCENCGYGKSANEDGASHSSECANCGSATINDDGTCPYCGYQN</sequence>
<dbReference type="PROSITE" id="PS51257">
    <property type="entry name" value="PROKAR_LIPOPROTEIN"/>
    <property type="match status" value="1"/>
</dbReference>
<feature type="compositionally biased region" description="Low complexity" evidence="1">
    <location>
        <begin position="136"/>
        <end position="167"/>
    </location>
</feature>
<feature type="compositionally biased region" description="Polar residues" evidence="1">
    <location>
        <begin position="30"/>
        <end position="41"/>
    </location>
</feature>
<keyword evidence="4" id="KW-1185">Reference proteome</keyword>
<feature type="region of interest" description="Disordered" evidence="1">
    <location>
        <begin position="22"/>
        <end position="41"/>
    </location>
</feature>
<evidence type="ECO:0000313" key="4">
    <source>
        <dbReference type="Proteomes" id="UP001299409"/>
    </source>
</evidence>
<accession>A0ABS8CV69</accession>